<dbReference type="Gene3D" id="3.40.630.30">
    <property type="match status" value="1"/>
</dbReference>
<sequence length="178" mass="19925">MFLRGLSRWQAEAQREAVADVYVASYNGSAGGAAPERERFLRRLEDHVQRPGFEMVLAGGDRPVGCAYGFRADRSGVWWPDFPEGPPLALMEVTTSPRAFVVAELMVLPDQRRRHIATRLQQHLLARWTPSPAVALFPQDNAAAGAAYRTWGWTRTGNLHPIPPTPPLALWTHHRPLN</sequence>
<protein>
    <recommendedName>
        <fullName evidence="3">GNAT family N-acetyltransferase</fullName>
    </recommendedName>
</protein>
<organism evidence="1 2">
    <name type="scientific">Streptomyces synnematoformans</name>
    <dbReference type="NCBI Taxonomy" id="415721"/>
    <lineage>
        <taxon>Bacteria</taxon>
        <taxon>Bacillati</taxon>
        <taxon>Actinomycetota</taxon>
        <taxon>Actinomycetes</taxon>
        <taxon>Kitasatosporales</taxon>
        <taxon>Streptomycetaceae</taxon>
        <taxon>Streptomyces</taxon>
    </lineage>
</organism>
<dbReference type="InterPro" id="IPR016181">
    <property type="entry name" value="Acyl_CoA_acyltransferase"/>
</dbReference>
<evidence type="ECO:0008006" key="3">
    <source>
        <dbReference type="Google" id="ProtNLM"/>
    </source>
</evidence>
<dbReference type="SUPFAM" id="SSF55729">
    <property type="entry name" value="Acyl-CoA N-acyltransferases (Nat)"/>
    <property type="match status" value="1"/>
</dbReference>
<reference evidence="1 2" key="1">
    <citation type="journal article" date="2019" name="Int. J. Syst. Evol. Microbiol.">
        <title>The Global Catalogue of Microorganisms (GCM) 10K type strain sequencing project: providing services to taxonomists for standard genome sequencing and annotation.</title>
        <authorList>
            <consortium name="The Broad Institute Genomics Platform"/>
            <consortium name="The Broad Institute Genome Sequencing Center for Infectious Disease"/>
            <person name="Wu L."/>
            <person name="Ma J."/>
        </authorList>
    </citation>
    <scope>NUCLEOTIDE SEQUENCE [LARGE SCALE GENOMIC DNA]</scope>
    <source>
        <strain evidence="1 2">JCM 15481</strain>
    </source>
</reference>
<dbReference type="EMBL" id="BAAAPF010000059">
    <property type="protein sequence ID" value="GAA2121422.1"/>
    <property type="molecule type" value="Genomic_DNA"/>
</dbReference>
<dbReference type="Proteomes" id="UP001500443">
    <property type="component" value="Unassembled WGS sequence"/>
</dbReference>
<gene>
    <name evidence="1" type="ORF">GCM10009802_24680</name>
</gene>
<name>A0ABN2Y5H0_9ACTN</name>
<evidence type="ECO:0000313" key="2">
    <source>
        <dbReference type="Proteomes" id="UP001500443"/>
    </source>
</evidence>
<evidence type="ECO:0000313" key="1">
    <source>
        <dbReference type="EMBL" id="GAA2121422.1"/>
    </source>
</evidence>
<keyword evidence="2" id="KW-1185">Reference proteome</keyword>
<proteinExistence type="predicted"/>
<comment type="caution">
    <text evidence="1">The sequence shown here is derived from an EMBL/GenBank/DDBJ whole genome shotgun (WGS) entry which is preliminary data.</text>
</comment>
<accession>A0ABN2Y5H0</accession>